<dbReference type="InParanoid" id="A0A2R5GN14"/>
<comment type="caution">
    <text evidence="2">The sequence shown here is derived from an EMBL/GenBank/DDBJ whole genome shotgun (WGS) entry which is preliminary data.</text>
</comment>
<reference evidence="2 3" key="1">
    <citation type="submission" date="2017-12" db="EMBL/GenBank/DDBJ databases">
        <title>Sequencing, de novo assembly and annotation of complete genome of a new Thraustochytrid species, strain FCC1311.</title>
        <authorList>
            <person name="Sedici K."/>
            <person name="Godart F."/>
            <person name="Aiese Cigliano R."/>
            <person name="Sanseverino W."/>
            <person name="Barakat M."/>
            <person name="Ortet P."/>
            <person name="Marechal E."/>
            <person name="Cagnac O."/>
            <person name="Amato A."/>
        </authorList>
    </citation>
    <scope>NUCLEOTIDE SEQUENCE [LARGE SCALE GENOMIC DNA]</scope>
</reference>
<feature type="region of interest" description="Disordered" evidence="1">
    <location>
        <begin position="76"/>
        <end position="112"/>
    </location>
</feature>
<protein>
    <submittedName>
        <fullName evidence="2">Uncharacterized protein</fullName>
    </submittedName>
</protein>
<feature type="compositionally biased region" description="Basic and acidic residues" evidence="1">
    <location>
        <begin position="160"/>
        <end position="201"/>
    </location>
</feature>
<proteinExistence type="predicted"/>
<gene>
    <name evidence="2" type="ORF">FCC1311_085172</name>
</gene>
<evidence type="ECO:0000313" key="3">
    <source>
        <dbReference type="Proteomes" id="UP000241890"/>
    </source>
</evidence>
<feature type="region of interest" description="Disordered" evidence="1">
    <location>
        <begin position="1"/>
        <end position="58"/>
    </location>
</feature>
<sequence>MRPVYRAQDPRLAAAHKVEASAVAGGEGQRELEEETKQETKRADGGDQDAEPAAKKAAKARVQDYGAWEKVAAFDPDSSAGEDARGEMKAPAALQRTRSHSRTAANATMSPDELKALWREAQVQYRGQIARKLKLQEIEKKIKEDRAREIQALRAQAQEEEARRKRQEDEAKDREERERNEARERERQERERLARTIDMDAQKQIMQDGDAGDDDDDDDDDDDMGGF</sequence>
<feature type="compositionally biased region" description="Acidic residues" evidence="1">
    <location>
        <begin position="210"/>
        <end position="227"/>
    </location>
</feature>
<feature type="region of interest" description="Disordered" evidence="1">
    <location>
        <begin position="153"/>
        <end position="227"/>
    </location>
</feature>
<evidence type="ECO:0000256" key="1">
    <source>
        <dbReference type="SAM" id="MobiDB-lite"/>
    </source>
</evidence>
<organism evidence="2 3">
    <name type="scientific">Hondaea fermentalgiana</name>
    <dbReference type="NCBI Taxonomy" id="2315210"/>
    <lineage>
        <taxon>Eukaryota</taxon>
        <taxon>Sar</taxon>
        <taxon>Stramenopiles</taxon>
        <taxon>Bigyra</taxon>
        <taxon>Labyrinthulomycetes</taxon>
        <taxon>Thraustochytrida</taxon>
        <taxon>Thraustochytriidae</taxon>
        <taxon>Hondaea</taxon>
    </lineage>
</organism>
<dbReference type="AlphaFoldDB" id="A0A2R5GN14"/>
<keyword evidence="3" id="KW-1185">Reference proteome</keyword>
<dbReference type="EMBL" id="BEYU01000120">
    <property type="protein sequence ID" value="GBG32292.1"/>
    <property type="molecule type" value="Genomic_DNA"/>
</dbReference>
<evidence type="ECO:0000313" key="2">
    <source>
        <dbReference type="EMBL" id="GBG32292.1"/>
    </source>
</evidence>
<accession>A0A2R5GN14</accession>
<feature type="compositionally biased region" description="Basic and acidic residues" evidence="1">
    <location>
        <begin position="28"/>
        <end position="45"/>
    </location>
</feature>
<dbReference type="Proteomes" id="UP000241890">
    <property type="component" value="Unassembled WGS sequence"/>
</dbReference>
<name>A0A2R5GN14_9STRA</name>